<dbReference type="EMBL" id="BLXZ01000010">
    <property type="protein sequence ID" value="GFO70570.1"/>
    <property type="molecule type" value="Genomic_DNA"/>
</dbReference>
<dbReference type="CDD" id="cd08893">
    <property type="entry name" value="SRPBCC_CalC_Aha1-like_GntR-HTH"/>
    <property type="match status" value="1"/>
</dbReference>
<reference evidence="4" key="1">
    <citation type="submission" date="2020-06" db="EMBL/GenBank/DDBJ databases">
        <title>Draft genomic sequecing of Geomonas sp. Red745.</title>
        <authorList>
            <person name="Itoh H."/>
            <person name="Xu Z.X."/>
            <person name="Ushijima N."/>
            <person name="Masuda Y."/>
            <person name="Shiratori Y."/>
            <person name="Senoo K."/>
        </authorList>
    </citation>
    <scope>NUCLEOTIDE SEQUENCE [LARGE SCALE GENOMIC DNA]</scope>
    <source>
        <strain evidence="4">Red745</strain>
    </source>
</reference>
<proteinExistence type="inferred from homology"/>
<feature type="domain" description="Activator of Hsp90 ATPase homologue 1/2-like C-terminal" evidence="2">
    <location>
        <begin position="14"/>
        <end position="134"/>
    </location>
</feature>
<dbReference type="Proteomes" id="UP000587586">
    <property type="component" value="Unassembled WGS sequence"/>
</dbReference>
<dbReference type="InterPro" id="IPR023393">
    <property type="entry name" value="START-like_dom_sf"/>
</dbReference>
<dbReference type="AlphaFoldDB" id="A0A6V8NDP9"/>
<comment type="similarity">
    <text evidence="1">Belongs to the AHA1 family.</text>
</comment>
<dbReference type="Pfam" id="PF08327">
    <property type="entry name" value="AHSA1"/>
    <property type="match status" value="1"/>
</dbReference>
<evidence type="ECO:0000256" key="1">
    <source>
        <dbReference type="ARBA" id="ARBA00006817"/>
    </source>
</evidence>
<dbReference type="Gene3D" id="3.30.530.20">
    <property type="match status" value="1"/>
</dbReference>
<evidence type="ECO:0000313" key="3">
    <source>
        <dbReference type="EMBL" id="GFO70570.1"/>
    </source>
</evidence>
<dbReference type="SUPFAM" id="SSF55961">
    <property type="entry name" value="Bet v1-like"/>
    <property type="match status" value="1"/>
</dbReference>
<name>A0A6V8NDP9_9BACT</name>
<accession>A0A6V8NDP9</accession>
<dbReference type="RefSeq" id="WP_183363194.1">
    <property type="nucleotide sequence ID" value="NZ_BLXZ01000010.1"/>
</dbReference>
<evidence type="ECO:0000259" key="2">
    <source>
        <dbReference type="Pfam" id="PF08327"/>
    </source>
</evidence>
<protein>
    <submittedName>
        <fullName evidence="3">Activator of HSP90 ATPase</fullName>
    </submittedName>
</protein>
<keyword evidence="4" id="KW-1185">Reference proteome</keyword>
<gene>
    <name evidence="3" type="ORF">GMLC_41490</name>
</gene>
<organism evidence="3 4">
    <name type="scientific">Geomonas limicola</name>
    <dbReference type="NCBI Taxonomy" id="2740186"/>
    <lineage>
        <taxon>Bacteria</taxon>
        <taxon>Pseudomonadati</taxon>
        <taxon>Thermodesulfobacteriota</taxon>
        <taxon>Desulfuromonadia</taxon>
        <taxon>Geobacterales</taxon>
        <taxon>Geobacteraceae</taxon>
        <taxon>Geomonas</taxon>
    </lineage>
</organism>
<comment type="caution">
    <text evidence="3">The sequence shown here is derived from an EMBL/GenBank/DDBJ whole genome shotgun (WGS) entry which is preliminary data.</text>
</comment>
<sequence>MKTQDFVYATYIKSTPEKVWKAIISPEFTRQYWGEELISDWQPGSPWHSVRVGTGTQGIFGEVLESEPPRKLVMTWTQVDDKEDDSCLTFAIEAVGEMVRLTVTHGKFKDGSTMASRVSEGWPRVLSSLKTLLETGTALDTWAECERTCGKGK</sequence>
<dbReference type="InterPro" id="IPR013538">
    <property type="entry name" value="ASHA1/2-like_C"/>
</dbReference>
<evidence type="ECO:0000313" key="4">
    <source>
        <dbReference type="Proteomes" id="UP000587586"/>
    </source>
</evidence>